<evidence type="ECO:0000313" key="1">
    <source>
        <dbReference type="EMBL" id="ACI17377.1"/>
    </source>
</evidence>
<accession>B5Y656</accession>
<organism evidence="1 2">
    <name type="scientific">Coprothermobacter proteolyticus (strain ATCC 35245 / DSM 5265 / OCM 4 / BT)</name>
    <dbReference type="NCBI Taxonomy" id="309798"/>
    <lineage>
        <taxon>Bacteria</taxon>
        <taxon>Pseudomonadati</taxon>
        <taxon>Coprothermobacterota</taxon>
        <taxon>Coprothermobacteria</taxon>
        <taxon>Coprothermobacterales</taxon>
        <taxon>Coprothermobacteraceae</taxon>
        <taxon>Coprothermobacter</taxon>
    </lineage>
</organism>
<dbReference type="EMBL" id="CP001145">
    <property type="protein sequence ID" value="ACI17377.1"/>
    <property type="molecule type" value="Genomic_DNA"/>
</dbReference>
<name>B5Y656_COPPD</name>
<gene>
    <name evidence="1" type="ordered locus">COPRO5265_1478</name>
</gene>
<reference evidence="2" key="1">
    <citation type="submission" date="2008-08" db="EMBL/GenBank/DDBJ databases">
        <title>The complete genome sequence of Coprothermobacter proteolyticus strain ATCC 5245 / DSM 5265 / BT.</title>
        <authorList>
            <person name="Dodson R.J."/>
            <person name="Durkin A.S."/>
            <person name="Wu M."/>
            <person name="Eisen J."/>
            <person name="Sutton G."/>
        </authorList>
    </citation>
    <scope>NUCLEOTIDE SEQUENCE [LARGE SCALE GENOMIC DNA]</scope>
    <source>
        <strain evidence="2">ATCC 35245 / DSM 5265 / OCM 4 / BT</strain>
    </source>
</reference>
<reference evidence="1 2" key="2">
    <citation type="journal article" date="2014" name="Genome Announc.">
        <title>Complete Genome Sequence of Coprothermobacter proteolyticus DSM 5265.</title>
        <authorList>
            <person name="Alexiev A."/>
            <person name="Coil D.A."/>
            <person name="Badger J.H."/>
            <person name="Enticknap J."/>
            <person name="Ward N."/>
            <person name="Robb F.T."/>
            <person name="Eisen J.A."/>
        </authorList>
    </citation>
    <scope>NUCLEOTIDE SEQUENCE [LARGE SCALE GENOMIC DNA]</scope>
    <source>
        <strain evidence="2">ATCC 35245 / DSM 5265 / OCM 4 / BT</strain>
    </source>
</reference>
<dbReference type="Proteomes" id="UP000001732">
    <property type="component" value="Chromosome"/>
</dbReference>
<keyword evidence="2" id="KW-1185">Reference proteome</keyword>
<proteinExistence type="predicted"/>
<sequence>MLHTGIATPDRAEARQLRKYNYSYIKEGEK</sequence>
<evidence type="ECO:0000313" key="2">
    <source>
        <dbReference type="Proteomes" id="UP000001732"/>
    </source>
</evidence>
<protein>
    <submittedName>
        <fullName evidence="1">Uncharacterized protein</fullName>
    </submittedName>
</protein>
<dbReference type="AlphaFoldDB" id="B5Y656"/>